<feature type="transmembrane region" description="Helical" evidence="5">
    <location>
        <begin position="272"/>
        <end position="294"/>
    </location>
</feature>
<dbReference type="GO" id="GO:0043190">
    <property type="term" value="C:ATP-binding cassette (ABC) transporter complex"/>
    <property type="evidence" value="ECO:0007669"/>
    <property type="project" value="InterPro"/>
</dbReference>
<feature type="transmembrane region" description="Helical" evidence="5">
    <location>
        <begin position="211"/>
        <end position="231"/>
    </location>
</feature>
<evidence type="ECO:0000256" key="2">
    <source>
        <dbReference type="ARBA" id="ARBA00022692"/>
    </source>
</evidence>
<dbReference type="Pfam" id="PF01061">
    <property type="entry name" value="ABC2_membrane"/>
    <property type="match status" value="1"/>
</dbReference>
<dbReference type="PANTHER" id="PTHR43077:SF10">
    <property type="entry name" value="TRANSPORT PERMEASE PROTEIN"/>
    <property type="match status" value="1"/>
</dbReference>
<keyword evidence="5" id="KW-0813">Transport</keyword>
<feature type="transmembrane region" description="Helical" evidence="5">
    <location>
        <begin position="182"/>
        <end position="204"/>
    </location>
</feature>
<name>A0A517TCP4_9PLAN</name>
<dbReference type="KEGG" id="chya:V22_34090"/>
<keyword evidence="5" id="KW-1003">Cell membrane</keyword>
<feature type="domain" description="ABC transmembrane type-2" evidence="7">
    <location>
        <begin position="55"/>
        <end position="298"/>
    </location>
</feature>
<dbReference type="OrthoDB" id="9788252at2"/>
<evidence type="ECO:0000313" key="9">
    <source>
        <dbReference type="Proteomes" id="UP000319976"/>
    </source>
</evidence>
<proteinExistence type="inferred from homology"/>
<evidence type="ECO:0000256" key="6">
    <source>
        <dbReference type="SAM" id="MobiDB-lite"/>
    </source>
</evidence>
<evidence type="ECO:0000256" key="1">
    <source>
        <dbReference type="ARBA" id="ARBA00004141"/>
    </source>
</evidence>
<evidence type="ECO:0000256" key="3">
    <source>
        <dbReference type="ARBA" id="ARBA00022989"/>
    </source>
</evidence>
<feature type="region of interest" description="Disordered" evidence="6">
    <location>
        <begin position="1"/>
        <end position="26"/>
    </location>
</feature>
<dbReference type="Proteomes" id="UP000319976">
    <property type="component" value="Chromosome"/>
</dbReference>
<dbReference type="AlphaFoldDB" id="A0A517TCP4"/>
<dbReference type="PANTHER" id="PTHR43077">
    <property type="entry name" value="TRANSPORT PERMEASE YVFS-RELATED"/>
    <property type="match status" value="1"/>
</dbReference>
<dbReference type="RefSeq" id="WP_145265003.1">
    <property type="nucleotide sequence ID" value="NZ_CP036316.1"/>
</dbReference>
<dbReference type="PROSITE" id="PS51012">
    <property type="entry name" value="ABC_TM2"/>
    <property type="match status" value="1"/>
</dbReference>
<evidence type="ECO:0000259" key="7">
    <source>
        <dbReference type="PROSITE" id="PS51012"/>
    </source>
</evidence>
<dbReference type="InterPro" id="IPR000412">
    <property type="entry name" value="ABC_2_transport"/>
</dbReference>
<keyword evidence="2 5" id="KW-0812">Transmembrane</keyword>
<evidence type="ECO:0000256" key="4">
    <source>
        <dbReference type="ARBA" id="ARBA00023136"/>
    </source>
</evidence>
<evidence type="ECO:0000256" key="5">
    <source>
        <dbReference type="RuleBase" id="RU361157"/>
    </source>
</evidence>
<dbReference type="InterPro" id="IPR047817">
    <property type="entry name" value="ABC2_TM_bact-type"/>
</dbReference>
<feature type="transmembrane region" description="Helical" evidence="5">
    <location>
        <begin position="95"/>
        <end position="116"/>
    </location>
</feature>
<feature type="transmembrane region" description="Helical" evidence="5">
    <location>
        <begin position="57"/>
        <end position="75"/>
    </location>
</feature>
<feature type="transmembrane region" description="Helical" evidence="5">
    <location>
        <begin position="137"/>
        <end position="162"/>
    </location>
</feature>
<keyword evidence="9" id="KW-1185">Reference proteome</keyword>
<comment type="similarity">
    <text evidence="5">Belongs to the ABC-2 integral membrane protein family.</text>
</comment>
<accession>A0A517TCP4</accession>
<dbReference type="InterPro" id="IPR013525">
    <property type="entry name" value="ABC2_TM"/>
</dbReference>
<dbReference type="EMBL" id="CP036316">
    <property type="protein sequence ID" value="QDT66144.1"/>
    <property type="molecule type" value="Genomic_DNA"/>
</dbReference>
<protein>
    <recommendedName>
        <fullName evidence="5">Transport permease protein</fullName>
    </recommendedName>
</protein>
<evidence type="ECO:0000313" key="8">
    <source>
        <dbReference type="EMBL" id="QDT66144.1"/>
    </source>
</evidence>
<sequence>MSATAPPEPVEAHADAPAKTNTPSPQPVKPSYAAFWLPAWTLAQRELVRFFRQRSRISGAIGQPIIFWILFGAGLEGSFKTPDWAPESMSYQEFFFPGIAVMIVLFTAIYSTISIIEDRKEGFLQGVLIAPVPRLSIVLGKIGGGAAIALIQAAIFLVIGPLLGLVGLGPDLGMQLSLGSALSSLLMIVLLAFGLTALGYCIAWPMESTQGFHAIMMVVLLPMWLLSGAFFPGEHGWIQWIIKLNPLTYGVAGLRRAMYPSGTFADAAGLPSFGFCLAVTATFTVVCIAIAVYLTNKRQSSNAR</sequence>
<dbReference type="GO" id="GO:0140359">
    <property type="term" value="F:ABC-type transporter activity"/>
    <property type="evidence" value="ECO:0007669"/>
    <property type="project" value="InterPro"/>
</dbReference>
<organism evidence="8 9">
    <name type="scientific">Calycomorphotria hydatis</name>
    <dbReference type="NCBI Taxonomy" id="2528027"/>
    <lineage>
        <taxon>Bacteria</taxon>
        <taxon>Pseudomonadati</taxon>
        <taxon>Planctomycetota</taxon>
        <taxon>Planctomycetia</taxon>
        <taxon>Planctomycetales</taxon>
        <taxon>Planctomycetaceae</taxon>
        <taxon>Calycomorphotria</taxon>
    </lineage>
</organism>
<gene>
    <name evidence="8" type="primary">drrB</name>
    <name evidence="8" type="ORF">V22_34090</name>
</gene>
<keyword evidence="4 5" id="KW-0472">Membrane</keyword>
<reference evidence="8 9" key="1">
    <citation type="submission" date="2019-02" db="EMBL/GenBank/DDBJ databases">
        <title>Deep-cultivation of Planctomycetes and their phenomic and genomic characterization uncovers novel biology.</title>
        <authorList>
            <person name="Wiegand S."/>
            <person name="Jogler M."/>
            <person name="Boedeker C."/>
            <person name="Pinto D."/>
            <person name="Vollmers J."/>
            <person name="Rivas-Marin E."/>
            <person name="Kohn T."/>
            <person name="Peeters S.H."/>
            <person name="Heuer A."/>
            <person name="Rast P."/>
            <person name="Oberbeckmann S."/>
            <person name="Bunk B."/>
            <person name="Jeske O."/>
            <person name="Meyerdierks A."/>
            <person name="Storesund J.E."/>
            <person name="Kallscheuer N."/>
            <person name="Luecker S."/>
            <person name="Lage O.M."/>
            <person name="Pohl T."/>
            <person name="Merkel B.J."/>
            <person name="Hornburger P."/>
            <person name="Mueller R.-W."/>
            <person name="Bruemmer F."/>
            <person name="Labrenz M."/>
            <person name="Spormann A.M."/>
            <person name="Op den Camp H."/>
            <person name="Overmann J."/>
            <person name="Amann R."/>
            <person name="Jetten M.S.M."/>
            <person name="Mascher T."/>
            <person name="Medema M.H."/>
            <person name="Devos D.P."/>
            <person name="Kaster A.-K."/>
            <person name="Ovreas L."/>
            <person name="Rohde M."/>
            <person name="Galperin M.Y."/>
            <person name="Jogler C."/>
        </authorList>
    </citation>
    <scope>NUCLEOTIDE SEQUENCE [LARGE SCALE GENOMIC DNA]</scope>
    <source>
        <strain evidence="8 9">V22</strain>
    </source>
</reference>
<dbReference type="PIRSF" id="PIRSF006648">
    <property type="entry name" value="DrrB"/>
    <property type="match status" value="1"/>
</dbReference>
<comment type="subcellular location">
    <subcellularLocation>
        <location evidence="5">Cell membrane</location>
        <topology evidence="5">Multi-pass membrane protein</topology>
    </subcellularLocation>
    <subcellularLocation>
        <location evidence="1">Membrane</location>
        <topology evidence="1">Multi-pass membrane protein</topology>
    </subcellularLocation>
</comment>
<keyword evidence="3 5" id="KW-1133">Transmembrane helix</keyword>
<dbReference type="InterPro" id="IPR051328">
    <property type="entry name" value="T7SS_ABC-Transporter"/>
</dbReference>